<dbReference type="RefSeq" id="WP_010452484.1">
    <property type="nucleotide sequence ID" value="NZ_LT629777.1"/>
</dbReference>
<protein>
    <submittedName>
        <fullName evidence="2">Uncharacterized protein</fullName>
    </submittedName>
</protein>
<name>A0A1H1ZF98_9PSED</name>
<feature type="chain" id="PRO_5009267650" evidence="1">
    <location>
        <begin position="22"/>
        <end position="114"/>
    </location>
</feature>
<evidence type="ECO:0000256" key="1">
    <source>
        <dbReference type="SAM" id="SignalP"/>
    </source>
</evidence>
<dbReference type="Proteomes" id="UP000199524">
    <property type="component" value="Chromosome I"/>
</dbReference>
<reference evidence="2 4" key="1">
    <citation type="submission" date="2016-10" db="EMBL/GenBank/DDBJ databases">
        <authorList>
            <person name="de Groot N.N."/>
        </authorList>
    </citation>
    <scope>NUCLEOTIDE SEQUENCE [LARGE SCALE GENOMIC DNA]</scope>
    <source>
        <strain evidence="2">ATCC 23835</strain>
        <strain evidence="3 4">LMG 2158</strain>
    </source>
</reference>
<feature type="signal peptide" evidence="1">
    <location>
        <begin position="1"/>
        <end position="21"/>
    </location>
</feature>
<evidence type="ECO:0000313" key="4">
    <source>
        <dbReference type="Proteomes" id="UP000182272"/>
    </source>
</evidence>
<evidence type="ECO:0000313" key="2">
    <source>
        <dbReference type="EMBL" id="SDT32394.1"/>
    </source>
</evidence>
<gene>
    <name evidence="3" type="ORF">SAMN05216581_3483</name>
    <name evidence="2" type="ORF">SAMN05216598_5041</name>
</gene>
<sequence length="114" mass="12783">MLALNKPILASFLLLVSIVCAADDVITQEWVHLIKADFPQGCVTRLREYLSTNAANGFRGGAWVVQSCEGNFEYGTRYYPLGVRTDGKRISASRTRKLDDLTPVQLKRMYSLPD</sequence>
<keyword evidence="1" id="KW-0732">Signal</keyword>
<evidence type="ECO:0000313" key="3">
    <source>
        <dbReference type="EMBL" id="SEI17910.1"/>
    </source>
</evidence>
<reference evidence="5" key="2">
    <citation type="submission" date="2016-10" db="EMBL/GenBank/DDBJ databases">
        <authorList>
            <person name="Varghese N."/>
            <person name="Submissions S."/>
        </authorList>
    </citation>
    <scope>NUCLEOTIDE SEQUENCE [LARGE SCALE GENOMIC DNA]</scope>
    <source>
        <strain evidence="5">ATCC 23835</strain>
    </source>
</reference>
<dbReference type="Proteomes" id="UP000182272">
    <property type="component" value="Chromosome I"/>
</dbReference>
<dbReference type="OrthoDB" id="6968372at2"/>
<dbReference type="EMBL" id="LT629777">
    <property type="protein sequence ID" value="SDT32394.1"/>
    <property type="molecule type" value="Genomic_DNA"/>
</dbReference>
<proteinExistence type="predicted"/>
<evidence type="ECO:0000313" key="5">
    <source>
        <dbReference type="Proteomes" id="UP000199524"/>
    </source>
</evidence>
<accession>A0A1H1ZF98</accession>
<dbReference type="AlphaFoldDB" id="A0A1H1ZF98"/>
<accession>A0A1H6P0J8</accession>
<keyword evidence="5" id="KW-1185">Reference proteome</keyword>
<organism evidence="2 5">
    <name type="scientific">Pseudomonas asplenii</name>
    <dbReference type="NCBI Taxonomy" id="53407"/>
    <lineage>
        <taxon>Bacteria</taxon>
        <taxon>Pseudomonadati</taxon>
        <taxon>Pseudomonadota</taxon>
        <taxon>Gammaproteobacteria</taxon>
        <taxon>Pseudomonadales</taxon>
        <taxon>Pseudomonadaceae</taxon>
        <taxon>Pseudomonas</taxon>
    </lineage>
</organism>
<dbReference type="EMBL" id="LT629972">
    <property type="protein sequence ID" value="SEI17910.1"/>
    <property type="molecule type" value="Genomic_DNA"/>
</dbReference>
<dbReference type="GeneID" id="300209899"/>